<protein>
    <submittedName>
        <fullName evidence="1">Uncharacterized protein</fullName>
    </submittedName>
</protein>
<comment type="caution">
    <text evidence="1">The sequence shown here is derived from an EMBL/GenBank/DDBJ whole genome shotgun (WGS) entry which is preliminary data.</text>
</comment>
<evidence type="ECO:0000313" key="2">
    <source>
        <dbReference type="Proteomes" id="UP001529275"/>
    </source>
</evidence>
<keyword evidence="2" id="KW-1185">Reference proteome</keyword>
<organism evidence="1 2">
    <name type="scientific">Massilimicrobiota timonensis</name>
    <dbReference type="NCBI Taxonomy" id="1776392"/>
    <lineage>
        <taxon>Bacteria</taxon>
        <taxon>Bacillati</taxon>
        <taxon>Bacillota</taxon>
        <taxon>Erysipelotrichia</taxon>
        <taxon>Erysipelotrichales</taxon>
        <taxon>Erysipelotrichaceae</taxon>
        <taxon>Massilimicrobiota</taxon>
    </lineage>
</organism>
<gene>
    <name evidence="1" type="ORF">QUV98_04500</name>
</gene>
<evidence type="ECO:0000313" key="1">
    <source>
        <dbReference type="EMBL" id="MDM8195574.1"/>
    </source>
</evidence>
<sequence length="78" mass="9179">MLKEGQTVYFIVQGFVMNGKVFDIQIKDQEYTFKIEGYANCSGHHEISSRQIHYSIFLDEQEAKKYQDYPAMHLSNHC</sequence>
<accession>A0ABT7UHF3</accession>
<dbReference type="EMBL" id="JAUDCK010000011">
    <property type="protein sequence ID" value="MDM8195574.1"/>
    <property type="molecule type" value="Genomic_DNA"/>
</dbReference>
<name>A0ABT7UHF3_9FIRM</name>
<dbReference type="Proteomes" id="UP001529275">
    <property type="component" value="Unassembled WGS sequence"/>
</dbReference>
<reference evidence="2" key="1">
    <citation type="submission" date="2023-06" db="EMBL/GenBank/DDBJ databases">
        <title>Identification and characterization of horizontal gene transfer across gut microbiota members of farm animals based on homology search.</title>
        <authorList>
            <person name="Zeman M."/>
            <person name="Kubasova T."/>
            <person name="Jahodarova E."/>
            <person name="Nykrynova M."/>
            <person name="Rychlik I."/>
        </authorList>
    </citation>
    <scope>NUCLEOTIDE SEQUENCE [LARGE SCALE GENOMIC DNA]</scope>
    <source>
        <strain evidence="2">ET341</strain>
    </source>
</reference>
<dbReference type="RefSeq" id="WP_289527485.1">
    <property type="nucleotide sequence ID" value="NZ_JAUDCK010000011.1"/>
</dbReference>
<proteinExistence type="predicted"/>